<dbReference type="Gene3D" id="3.30.420.10">
    <property type="entry name" value="Ribonuclease H-like superfamily/Ribonuclease H"/>
    <property type="match status" value="1"/>
</dbReference>
<dbReference type="InterPro" id="IPR036397">
    <property type="entry name" value="RNaseH_sf"/>
</dbReference>
<accession>A0ABM4UEH0</accession>
<evidence type="ECO:0000313" key="1">
    <source>
        <dbReference type="Proteomes" id="UP001652660"/>
    </source>
</evidence>
<dbReference type="Proteomes" id="UP001652660">
    <property type="component" value="Chromosome 5e"/>
</dbReference>
<keyword evidence="1" id="KW-1185">Reference proteome</keyword>
<name>A0ABM4UEH0_COFAR</name>
<reference evidence="2" key="1">
    <citation type="submission" date="2025-08" db="UniProtKB">
        <authorList>
            <consortium name="RefSeq"/>
        </authorList>
    </citation>
    <scope>IDENTIFICATION</scope>
    <source>
        <tissue evidence="2">Leaves</tissue>
    </source>
</reference>
<protein>
    <submittedName>
        <fullName evidence="2">Uncharacterized protein</fullName>
    </submittedName>
</protein>
<dbReference type="GeneID" id="140006910"/>
<sequence>MTEKHRDWHDKPPYALMAYRTSIRTSTGATPYSLMYGMEAVLPTEVEIPSLRILMETKLEEADWIKQRYEQLFLINEKRLNAICHGQCYQKRMARAYNKKVHLRTFEEGDKVLKRILPVQDEAKALLSPVLCIRVLGFNLLELKVVDVLVKRIELL</sequence>
<proteinExistence type="predicted"/>
<dbReference type="PANTHER" id="PTHR48475:SF1">
    <property type="entry name" value="RNASE H TYPE-1 DOMAIN-CONTAINING PROTEIN"/>
    <property type="match status" value="1"/>
</dbReference>
<dbReference type="RefSeq" id="XP_071905686.1">
    <property type="nucleotide sequence ID" value="XM_072049585.1"/>
</dbReference>
<organism evidence="1 2">
    <name type="scientific">Coffea arabica</name>
    <name type="common">Arabian coffee</name>
    <dbReference type="NCBI Taxonomy" id="13443"/>
    <lineage>
        <taxon>Eukaryota</taxon>
        <taxon>Viridiplantae</taxon>
        <taxon>Streptophyta</taxon>
        <taxon>Embryophyta</taxon>
        <taxon>Tracheophyta</taxon>
        <taxon>Spermatophyta</taxon>
        <taxon>Magnoliopsida</taxon>
        <taxon>eudicotyledons</taxon>
        <taxon>Gunneridae</taxon>
        <taxon>Pentapetalae</taxon>
        <taxon>asterids</taxon>
        <taxon>lamiids</taxon>
        <taxon>Gentianales</taxon>
        <taxon>Rubiaceae</taxon>
        <taxon>Ixoroideae</taxon>
        <taxon>Gardenieae complex</taxon>
        <taxon>Bertiereae - Coffeeae clade</taxon>
        <taxon>Coffeeae</taxon>
        <taxon>Coffea</taxon>
    </lineage>
</organism>
<gene>
    <name evidence="2" type="primary">LOC140006910</name>
</gene>
<dbReference type="PANTHER" id="PTHR48475">
    <property type="entry name" value="RIBONUCLEASE H"/>
    <property type="match status" value="1"/>
</dbReference>
<evidence type="ECO:0000313" key="2">
    <source>
        <dbReference type="RefSeq" id="XP_071905686.1"/>
    </source>
</evidence>